<dbReference type="CDD" id="cd12148">
    <property type="entry name" value="fungal_TF_MHR"/>
    <property type="match status" value="1"/>
</dbReference>
<dbReference type="PANTHER" id="PTHR40626">
    <property type="entry name" value="MIP31509P"/>
    <property type="match status" value="1"/>
</dbReference>
<dbReference type="Pfam" id="PF04082">
    <property type="entry name" value="Fungal_trans"/>
    <property type="match status" value="1"/>
</dbReference>
<keyword evidence="10" id="KW-1185">Reference proteome</keyword>
<evidence type="ECO:0000256" key="5">
    <source>
        <dbReference type="ARBA" id="ARBA00022833"/>
    </source>
</evidence>
<evidence type="ECO:0000256" key="2">
    <source>
        <dbReference type="ARBA" id="ARBA00022723"/>
    </source>
</evidence>
<dbReference type="OrthoDB" id="654211at2759"/>
<feature type="region of interest" description="Disordered" evidence="7">
    <location>
        <begin position="173"/>
        <end position="196"/>
    </location>
</feature>
<dbReference type="PANTHER" id="PTHR40626:SF23">
    <property type="entry name" value="TRANSCRIPTION FACTOR WITH C2H2 AND ZN(2)-CYS(6) DNA BINDING DOMAIN (EUROFUNG)"/>
    <property type="match status" value="1"/>
</dbReference>
<evidence type="ECO:0000256" key="4">
    <source>
        <dbReference type="ARBA" id="ARBA00022771"/>
    </source>
</evidence>
<comment type="subcellular location">
    <subcellularLocation>
        <location evidence="1">Nucleus</location>
    </subcellularLocation>
</comment>
<dbReference type="GO" id="GO:0000978">
    <property type="term" value="F:RNA polymerase II cis-regulatory region sequence-specific DNA binding"/>
    <property type="evidence" value="ECO:0007669"/>
    <property type="project" value="InterPro"/>
</dbReference>
<evidence type="ECO:0000256" key="1">
    <source>
        <dbReference type="ARBA" id="ARBA00004123"/>
    </source>
</evidence>
<reference evidence="10" key="1">
    <citation type="journal article" date="2016" name="Genome Announc.">
        <title>Draft genome sequences of fungus Aspergillus calidoustus.</title>
        <authorList>
            <person name="Horn F."/>
            <person name="Linde J."/>
            <person name="Mattern D.J."/>
            <person name="Walther G."/>
            <person name="Guthke R."/>
            <person name="Scherlach K."/>
            <person name="Martin K."/>
            <person name="Brakhage A.A."/>
            <person name="Petzke L."/>
            <person name="Valiante V."/>
        </authorList>
    </citation>
    <scope>NUCLEOTIDE SEQUENCE [LARGE SCALE GENOMIC DNA]</scope>
    <source>
        <strain evidence="10">SF006504</strain>
    </source>
</reference>
<feature type="compositionally biased region" description="Acidic residues" evidence="7">
    <location>
        <begin position="756"/>
        <end position="765"/>
    </location>
</feature>
<dbReference type="OMA" id="IEPHAIY"/>
<feature type="region of interest" description="Disordered" evidence="7">
    <location>
        <begin position="1"/>
        <end position="53"/>
    </location>
</feature>
<feature type="compositionally biased region" description="Low complexity" evidence="7">
    <location>
        <begin position="828"/>
        <end position="842"/>
    </location>
</feature>
<dbReference type="InterPro" id="IPR007219">
    <property type="entry name" value="XnlR_reg_dom"/>
</dbReference>
<dbReference type="GO" id="GO:0008270">
    <property type="term" value="F:zinc ion binding"/>
    <property type="evidence" value="ECO:0007669"/>
    <property type="project" value="UniProtKB-KW"/>
</dbReference>
<dbReference type="GO" id="GO:0000785">
    <property type="term" value="C:chromatin"/>
    <property type="evidence" value="ECO:0007669"/>
    <property type="project" value="TreeGrafter"/>
</dbReference>
<keyword evidence="5" id="KW-0862">Zinc</keyword>
<sequence length="883" mass="95868">MARKRKVGSAPTGAAPPSPVTGFSPGLSNPSREGETQISHSGPEAQGLGNLSSTLDHVDGAGWFPLDAPLEAPALLDGNPEVIPGNTTLNNQTLDKDFSEWVCSMPSVNWLSPQGPDTLFSNGLFDGLLAPNNNPVDMGVTLNGDGLHVGLGRPSFGTNLDASFHPTGISMLPLQNPGTQPASRTPPSESAASTMDSLASQSAKGTYYVEGSVGRAPFQGRSGWRLRGRPFWTTTSNASSGDQTPTFGGSPTVPQITFLSETVYENLLQLLRAECVASTLGLDLAQFPSLSEMQDLVQVYFEGFHATYPFLRKHPSQFTSEDSWILLLSVAAAGSPYTHTAKYQRIGAYLAHIVDVILTNRIGAGFSHGEDQPWSPASKSHIPWDLVTLQAGVLNCLYLLHSGKQGSVRRAIVRRYSLIEASNNLRLLSATEPLASEAGEESSRAGLIECWVNQESRRRAGWMIWLLDSIVQYEFNCSPLMQNGVVGALLPCKEDIWDQPTASLTSSDQLNNSVTLFDALEMLYMEKSLPPNLGDLSTNVLIFAILQRTREAAVQHQTELTFWSPNSKKQPRLQCRTQAETSWPPAIPALSKWRNSACDCFDILHWNANSIAARAGGWEHPTIFHLHTARLVLLAPIRHIQQLAAAHAASMSREAESTGSSTARYHVFQWAIRDQYKARLSVIHAGALLWHVRRYSSNSFLEPFAVYTATLVIWAYSTSVQRVSGRPGGDNVALDGLRSENTIMRQGQQRPLDASETLDSDESQGETEPTVIQLDRPCDDEIVQAYVCLGHKMSARMSRVGDILGSSAPSRILKQGIRLMTRTQRQFVGVSSPSRRTPSSTGGDSEAAFPGWGAERSFANSLRGLASVVAGATPEGNSGNHPE</sequence>
<keyword evidence="6" id="KW-0539">Nucleus</keyword>
<dbReference type="GO" id="GO:0006351">
    <property type="term" value="P:DNA-templated transcription"/>
    <property type="evidence" value="ECO:0007669"/>
    <property type="project" value="InterPro"/>
</dbReference>
<keyword evidence="3" id="KW-0677">Repeat</keyword>
<dbReference type="GO" id="GO:0000981">
    <property type="term" value="F:DNA-binding transcription factor activity, RNA polymerase II-specific"/>
    <property type="evidence" value="ECO:0007669"/>
    <property type="project" value="InterPro"/>
</dbReference>
<dbReference type="EMBL" id="CDMC01000003">
    <property type="protein sequence ID" value="CEL03425.1"/>
    <property type="molecule type" value="Genomic_DNA"/>
</dbReference>
<feature type="region of interest" description="Disordered" evidence="7">
    <location>
        <begin position="826"/>
        <end position="851"/>
    </location>
</feature>
<protein>
    <recommendedName>
        <fullName evidence="8">Xylanolytic transcriptional activator regulatory domain-containing protein</fullName>
    </recommendedName>
</protein>
<feature type="region of interest" description="Disordered" evidence="7">
    <location>
        <begin position="743"/>
        <end position="770"/>
    </location>
</feature>
<organism evidence="9 10">
    <name type="scientific">Aspergillus calidoustus</name>
    <dbReference type="NCBI Taxonomy" id="454130"/>
    <lineage>
        <taxon>Eukaryota</taxon>
        <taxon>Fungi</taxon>
        <taxon>Dikarya</taxon>
        <taxon>Ascomycota</taxon>
        <taxon>Pezizomycotina</taxon>
        <taxon>Eurotiomycetes</taxon>
        <taxon>Eurotiomycetidae</taxon>
        <taxon>Eurotiales</taxon>
        <taxon>Aspergillaceae</taxon>
        <taxon>Aspergillus</taxon>
        <taxon>Aspergillus subgen. Nidulantes</taxon>
    </lineage>
</organism>
<feature type="compositionally biased region" description="Polar residues" evidence="7">
    <location>
        <begin position="176"/>
        <end position="196"/>
    </location>
</feature>
<proteinExistence type="predicted"/>
<dbReference type="Proteomes" id="UP000054771">
    <property type="component" value="Unassembled WGS sequence"/>
</dbReference>
<gene>
    <name evidence="9" type="ORF">ASPCAL04580</name>
</gene>
<keyword evidence="2" id="KW-0479">Metal-binding</keyword>
<evidence type="ECO:0000313" key="9">
    <source>
        <dbReference type="EMBL" id="CEL03425.1"/>
    </source>
</evidence>
<name>A0A0U5FV72_ASPCI</name>
<evidence type="ECO:0000256" key="3">
    <source>
        <dbReference type="ARBA" id="ARBA00022737"/>
    </source>
</evidence>
<evidence type="ECO:0000313" key="10">
    <source>
        <dbReference type="Proteomes" id="UP000054771"/>
    </source>
</evidence>
<accession>A0A0U5FV72</accession>
<dbReference type="AlphaFoldDB" id="A0A0U5FV72"/>
<dbReference type="STRING" id="454130.A0A0U5FV72"/>
<evidence type="ECO:0000259" key="8">
    <source>
        <dbReference type="Pfam" id="PF04082"/>
    </source>
</evidence>
<evidence type="ECO:0000256" key="6">
    <source>
        <dbReference type="ARBA" id="ARBA00023242"/>
    </source>
</evidence>
<dbReference type="InterPro" id="IPR051059">
    <property type="entry name" value="VerF-like"/>
</dbReference>
<evidence type="ECO:0000256" key="7">
    <source>
        <dbReference type="SAM" id="MobiDB-lite"/>
    </source>
</evidence>
<feature type="compositionally biased region" description="Polar residues" evidence="7">
    <location>
        <begin position="26"/>
        <end position="40"/>
    </location>
</feature>
<feature type="domain" description="Xylanolytic transcriptional activator regulatory" evidence="8">
    <location>
        <begin position="298"/>
        <end position="508"/>
    </location>
</feature>
<keyword evidence="4" id="KW-0863">Zinc-finger</keyword>
<dbReference type="GO" id="GO:0005634">
    <property type="term" value="C:nucleus"/>
    <property type="evidence" value="ECO:0007669"/>
    <property type="project" value="UniProtKB-SubCell"/>
</dbReference>